<organism evidence="2 3">
    <name type="scientific">Orchesella dallaii</name>
    <dbReference type="NCBI Taxonomy" id="48710"/>
    <lineage>
        <taxon>Eukaryota</taxon>
        <taxon>Metazoa</taxon>
        <taxon>Ecdysozoa</taxon>
        <taxon>Arthropoda</taxon>
        <taxon>Hexapoda</taxon>
        <taxon>Collembola</taxon>
        <taxon>Entomobryomorpha</taxon>
        <taxon>Entomobryoidea</taxon>
        <taxon>Orchesellidae</taxon>
        <taxon>Orchesellinae</taxon>
        <taxon>Orchesella</taxon>
    </lineage>
</organism>
<evidence type="ECO:0000313" key="2">
    <source>
        <dbReference type="EMBL" id="CAL8069127.1"/>
    </source>
</evidence>
<dbReference type="EMBL" id="CAXLJM020000004">
    <property type="protein sequence ID" value="CAL8069127.1"/>
    <property type="molecule type" value="Genomic_DNA"/>
</dbReference>
<accession>A0ABP1PJ65</accession>
<comment type="caution">
    <text evidence="2">The sequence shown here is derived from an EMBL/GenBank/DDBJ whole genome shotgun (WGS) entry which is preliminary data.</text>
</comment>
<name>A0ABP1PJ65_9HEXA</name>
<feature type="transmembrane region" description="Helical" evidence="1">
    <location>
        <begin position="230"/>
        <end position="254"/>
    </location>
</feature>
<dbReference type="Proteomes" id="UP001642540">
    <property type="component" value="Unassembled WGS sequence"/>
</dbReference>
<gene>
    <name evidence="2" type="ORF">ODALV1_LOCUS608</name>
</gene>
<reference evidence="2 3" key="1">
    <citation type="submission" date="2024-08" db="EMBL/GenBank/DDBJ databases">
        <authorList>
            <person name="Cucini C."/>
            <person name="Frati F."/>
        </authorList>
    </citation>
    <scope>NUCLEOTIDE SEQUENCE [LARGE SCALE GENOMIC DNA]</scope>
</reference>
<feature type="transmembrane region" description="Helical" evidence="1">
    <location>
        <begin position="67"/>
        <end position="96"/>
    </location>
</feature>
<feature type="transmembrane region" description="Helical" evidence="1">
    <location>
        <begin position="136"/>
        <end position="154"/>
    </location>
</feature>
<feature type="transmembrane region" description="Helical" evidence="1">
    <location>
        <begin position="12"/>
        <end position="35"/>
    </location>
</feature>
<proteinExistence type="predicted"/>
<keyword evidence="3" id="KW-1185">Reference proteome</keyword>
<protein>
    <submittedName>
        <fullName evidence="2">Uncharacterized protein</fullName>
    </submittedName>
</protein>
<keyword evidence="1" id="KW-1133">Transmembrane helix</keyword>
<keyword evidence="1" id="KW-0472">Membrane</keyword>
<evidence type="ECO:0000256" key="1">
    <source>
        <dbReference type="SAM" id="Phobius"/>
    </source>
</evidence>
<evidence type="ECO:0000313" key="3">
    <source>
        <dbReference type="Proteomes" id="UP001642540"/>
    </source>
</evidence>
<feature type="transmembrane region" description="Helical" evidence="1">
    <location>
        <begin position="194"/>
        <end position="218"/>
    </location>
</feature>
<feature type="transmembrane region" description="Helical" evidence="1">
    <location>
        <begin position="108"/>
        <end position="130"/>
    </location>
</feature>
<keyword evidence="1" id="KW-0812">Transmembrane</keyword>
<sequence length="325" mass="37767">MNRLLNKDLNGFSLLYGLTIASIVLLLGLTLFTVFNESFLNCINRVLYFFHYIHGEYMPSYDPNREWLGILIDIGGALILFVLFMMSIMTMGIFVARPRLPLLIGSAIPSEFFSLPIQLVTTLLQLYLVYSAYSTTAFAILVVYTYFVSLAPFVNKELHFGRKSYRTLNTFRQPAEFVKIYRSFQIINMHAMSICGYFIIPQQIIFGHFIVFCNTMLITNFHKMPMTTVIILSMWSAVSTVYWSAVLAFGAHLYHRGEIMTNSWRRHTWETQKYRKYMNKFRKSCKPITLHFGRTFVIRRLSVLKFIKGLTVSTFRALAVSMNTH</sequence>